<reference evidence="3" key="1">
    <citation type="journal article" date="2019" name="Plant Biotechnol. J.">
        <title>Genome sequencing of the Australian wild diploid species Gossypium australe highlights disease resistance and delayed gland morphogenesis.</title>
        <authorList>
            <person name="Cai Y."/>
            <person name="Cai X."/>
            <person name="Wang Q."/>
            <person name="Wang P."/>
            <person name="Zhang Y."/>
            <person name="Cai C."/>
            <person name="Xu Y."/>
            <person name="Wang K."/>
            <person name="Zhou Z."/>
            <person name="Wang C."/>
            <person name="Geng S."/>
            <person name="Li B."/>
            <person name="Dong Q."/>
            <person name="Hou Y."/>
            <person name="Wang H."/>
            <person name="Ai P."/>
            <person name="Liu Z."/>
            <person name="Yi F."/>
            <person name="Sun M."/>
            <person name="An G."/>
            <person name="Cheng J."/>
            <person name="Zhang Y."/>
            <person name="Shi Q."/>
            <person name="Xie Y."/>
            <person name="Shi X."/>
            <person name="Chang Y."/>
            <person name="Huang F."/>
            <person name="Chen Y."/>
            <person name="Hong S."/>
            <person name="Mi L."/>
            <person name="Sun Q."/>
            <person name="Zhang L."/>
            <person name="Zhou B."/>
            <person name="Peng R."/>
            <person name="Zhang X."/>
            <person name="Liu F."/>
        </authorList>
    </citation>
    <scope>NUCLEOTIDE SEQUENCE [LARGE SCALE GENOMIC DNA]</scope>
    <source>
        <strain evidence="3">cv. PA1801</strain>
    </source>
</reference>
<dbReference type="AlphaFoldDB" id="A0A5B6VY94"/>
<dbReference type="PANTHER" id="PTHR34072">
    <property type="entry name" value="ENZYMATIC POLYPROTEIN-RELATED"/>
    <property type="match status" value="1"/>
</dbReference>
<dbReference type="CDD" id="cd09274">
    <property type="entry name" value="RNase_HI_RT_Ty3"/>
    <property type="match status" value="1"/>
</dbReference>
<evidence type="ECO:0000313" key="2">
    <source>
        <dbReference type="EMBL" id="KAA3473868.1"/>
    </source>
</evidence>
<sequence>MPNSVNVNFGFGKLKPLKNVFEVRSFLGLPDYYRRFVEGFSMIASPMTRLLQKNVKFDRTGKCQQSFDRLKALLTETHALVQPKSSNDASLNGLGCVLMQEGKVIAYASRQLKPHEKNYPIHDLELAAIYLMSQKDLNLRQRRWLELLKDYDLVIDYHPGKANMVADALSRKSLFALRAMNTRLSLFDDGSVIAELKTKPIFLQQICKAQKSDDEL</sequence>
<gene>
    <name evidence="2" type="ORF">EPI10_024211</name>
</gene>
<protein>
    <submittedName>
        <fullName evidence="2">Retrotransposon protein</fullName>
    </submittedName>
</protein>
<keyword evidence="3" id="KW-1185">Reference proteome</keyword>
<dbReference type="InterPro" id="IPR041577">
    <property type="entry name" value="RT_RNaseH_2"/>
</dbReference>
<feature type="domain" description="Reverse transcriptase/retrotransposon-derived protein RNase H-like" evidence="1">
    <location>
        <begin position="62"/>
        <end position="134"/>
    </location>
</feature>
<dbReference type="Gene3D" id="3.30.70.270">
    <property type="match status" value="1"/>
</dbReference>
<comment type="caution">
    <text evidence="2">The sequence shown here is derived from an EMBL/GenBank/DDBJ whole genome shotgun (WGS) entry which is preliminary data.</text>
</comment>
<dbReference type="Pfam" id="PF17919">
    <property type="entry name" value="RT_RNaseH_2"/>
    <property type="match status" value="1"/>
</dbReference>
<dbReference type="OrthoDB" id="2431547at2759"/>
<dbReference type="SUPFAM" id="SSF56672">
    <property type="entry name" value="DNA/RNA polymerases"/>
    <property type="match status" value="1"/>
</dbReference>
<accession>A0A5B6VY94</accession>
<dbReference type="Proteomes" id="UP000325315">
    <property type="component" value="Unassembled WGS sequence"/>
</dbReference>
<proteinExistence type="predicted"/>
<dbReference type="FunFam" id="3.30.70.270:FF:000020">
    <property type="entry name" value="Transposon Tf2-6 polyprotein-like Protein"/>
    <property type="match status" value="1"/>
</dbReference>
<dbReference type="InterPro" id="IPR043128">
    <property type="entry name" value="Rev_trsase/Diguanyl_cyclase"/>
</dbReference>
<organism evidence="2 3">
    <name type="scientific">Gossypium australe</name>
    <dbReference type="NCBI Taxonomy" id="47621"/>
    <lineage>
        <taxon>Eukaryota</taxon>
        <taxon>Viridiplantae</taxon>
        <taxon>Streptophyta</taxon>
        <taxon>Embryophyta</taxon>
        <taxon>Tracheophyta</taxon>
        <taxon>Spermatophyta</taxon>
        <taxon>Magnoliopsida</taxon>
        <taxon>eudicotyledons</taxon>
        <taxon>Gunneridae</taxon>
        <taxon>Pentapetalae</taxon>
        <taxon>rosids</taxon>
        <taxon>malvids</taxon>
        <taxon>Malvales</taxon>
        <taxon>Malvaceae</taxon>
        <taxon>Malvoideae</taxon>
        <taxon>Gossypium</taxon>
    </lineage>
</organism>
<evidence type="ECO:0000259" key="1">
    <source>
        <dbReference type="Pfam" id="PF17919"/>
    </source>
</evidence>
<evidence type="ECO:0000313" key="3">
    <source>
        <dbReference type="Proteomes" id="UP000325315"/>
    </source>
</evidence>
<dbReference type="InterPro" id="IPR043502">
    <property type="entry name" value="DNA/RNA_pol_sf"/>
</dbReference>
<dbReference type="PANTHER" id="PTHR34072:SF59">
    <property type="entry name" value="CCHC-TYPE INTEGRASE"/>
    <property type="match status" value="1"/>
</dbReference>
<dbReference type="EMBL" id="SMMG02000005">
    <property type="protein sequence ID" value="KAA3473868.1"/>
    <property type="molecule type" value="Genomic_DNA"/>
</dbReference>
<name>A0A5B6VY94_9ROSI</name>